<dbReference type="KEGG" id="axe:P40_15515"/>
<dbReference type="InterPro" id="IPR018383">
    <property type="entry name" value="UPF0324_pro"/>
</dbReference>
<gene>
    <name evidence="8" type="ORF">LZG35_18265</name>
</gene>
<keyword evidence="5 7" id="KW-1133">Transmembrane helix</keyword>
<keyword evidence="4 7" id="KW-0812">Transmembrane</keyword>
<evidence type="ECO:0000256" key="6">
    <source>
        <dbReference type="ARBA" id="ARBA00023136"/>
    </source>
</evidence>
<dbReference type="Proteomes" id="UP001107961">
    <property type="component" value="Unassembled WGS sequence"/>
</dbReference>
<feature type="transmembrane region" description="Helical" evidence="7">
    <location>
        <begin position="301"/>
        <end position="319"/>
    </location>
</feature>
<reference evidence="8" key="1">
    <citation type="submission" date="2022-01" db="EMBL/GenBank/DDBJ databases">
        <authorList>
            <person name="Karlyshev A.V."/>
            <person name="Jaspars M."/>
        </authorList>
    </citation>
    <scope>NUCLEOTIDE SEQUENCE</scope>
    <source>
        <strain evidence="8">AGSA3-2</strain>
    </source>
</reference>
<dbReference type="PANTHER" id="PTHR30106">
    <property type="entry name" value="INNER MEMBRANE PROTEIN YEIH-RELATED"/>
    <property type="match status" value="1"/>
</dbReference>
<dbReference type="RefSeq" id="WP_063140006.1">
    <property type="nucleotide sequence ID" value="NZ_CP012331.1"/>
</dbReference>
<dbReference type="Pfam" id="PF03601">
    <property type="entry name" value="Cons_hypoth698"/>
    <property type="match status" value="1"/>
</dbReference>
<feature type="transmembrane region" description="Helical" evidence="7">
    <location>
        <begin position="68"/>
        <end position="86"/>
    </location>
</feature>
<dbReference type="EMBL" id="JAJVKT010000026">
    <property type="protein sequence ID" value="MCE7510586.1"/>
    <property type="molecule type" value="Genomic_DNA"/>
</dbReference>
<comment type="caution">
    <text evidence="8">The sequence shown here is derived from an EMBL/GenBank/DDBJ whole genome shotgun (WGS) entry which is preliminary data.</text>
</comment>
<comment type="similarity">
    <text evidence="2">Belongs to the UPF0324 family.</text>
</comment>
<comment type="subcellular location">
    <subcellularLocation>
        <location evidence="1">Cell membrane</location>
        <topology evidence="1">Multi-pass membrane protein</topology>
    </subcellularLocation>
</comment>
<evidence type="ECO:0000256" key="7">
    <source>
        <dbReference type="SAM" id="Phobius"/>
    </source>
</evidence>
<accession>A0A9Q3ZG72</accession>
<evidence type="ECO:0000256" key="3">
    <source>
        <dbReference type="ARBA" id="ARBA00022475"/>
    </source>
</evidence>
<evidence type="ECO:0000313" key="8">
    <source>
        <dbReference type="EMBL" id="MCE7510586.1"/>
    </source>
</evidence>
<dbReference type="PANTHER" id="PTHR30106:SF2">
    <property type="entry name" value="UPF0324 INNER MEMBRANE PROTEIN YEIH"/>
    <property type="match status" value="1"/>
</dbReference>
<feature type="transmembrane region" description="Helical" evidence="7">
    <location>
        <begin position="326"/>
        <end position="346"/>
    </location>
</feature>
<feature type="transmembrane region" description="Helical" evidence="7">
    <location>
        <begin position="160"/>
        <end position="181"/>
    </location>
</feature>
<evidence type="ECO:0000256" key="1">
    <source>
        <dbReference type="ARBA" id="ARBA00004651"/>
    </source>
</evidence>
<proteinExistence type="inferred from homology"/>
<evidence type="ECO:0000256" key="4">
    <source>
        <dbReference type="ARBA" id="ARBA00022692"/>
    </source>
</evidence>
<organism evidence="8 9">
    <name type="scientific">Alloalcanivorax xenomutans</name>
    <dbReference type="NCBI Taxonomy" id="1094342"/>
    <lineage>
        <taxon>Bacteria</taxon>
        <taxon>Pseudomonadati</taxon>
        <taxon>Pseudomonadota</taxon>
        <taxon>Gammaproteobacteria</taxon>
        <taxon>Oceanospirillales</taxon>
        <taxon>Alcanivoracaceae</taxon>
        <taxon>Alloalcanivorax</taxon>
    </lineage>
</organism>
<evidence type="ECO:0000313" key="9">
    <source>
        <dbReference type="Proteomes" id="UP001107961"/>
    </source>
</evidence>
<dbReference type="AlphaFoldDB" id="A0A9Q3ZG72"/>
<feature type="transmembrane region" description="Helical" evidence="7">
    <location>
        <begin position="130"/>
        <end position="148"/>
    </location>
</feature>
<dbReference type="PROSITE" id="PS51257">
    <property type="entry name" value="PROKAR_LIPOPROTEIN"/>
    <property type="match status" value="1"/>
</dbReference>
<name>A0A9Q3ZG72_9GAMM</name>
<dbReference type="GO" id="GO:0005886">
    <property type="term" value="C:plasma membrane"/>
    <property type="evidence" value="ECO:0007669"/>
    <property type="project" value="UniProtKB-SubCell"/>
</dbReference>
<sequence length="350" mass="35827">MRTLSLALPRPHWPMALLVLACALAGIGLAHSRLAQHWGLGALALAMLLGLVVAQPLPAPLREAGGSALALFKGPILKIAIVLYGLRIPLDAVSELGLGVIALNAGQIALSLVLGGWLGQRWLGMSRAAALSIGAGNGICGAAAVLAAEPVLGTRDRDTAMAVAAVVVFGTLNMLLLPLLYHHLPTLFPDQNHFAVLVGASVQEVAQVIVAAQAMSPALVDSALLVKMVRVMMLAPVLLILGMGAQRAAAAGAGTSIANSGIRARPVLPAFAFWFVGALVVNGLGWVPDSLASPLAGLDDILLALAMAALGLSTHFDLLRRAGWRPLALGAILWLATLAVVFAALLSGAV</sequence>
<feature type="transmembrane region" description="Helical" evidence="7">
    <location>
        <begin position="266"/>
        <end position="286"/>
    </location>
</feature>
<keyword evidence="6 7" id="KW-0472">Membrane</keyword>
<feature type="transmembrane region" description="Helical" evidence="7">
    <location>
        <begin position="224"/>
        <end position="245"/>
    </location>
</feature>
<feature type="transmembrane region" description="Helical" evidence="7">
    <location>
        <begin position="42"/>
        <end position="61"/>
    </location>
</feature>
<evidence type="ECO:0000256" key="2">
    <source>
        <dbReference type="ARBA" id="ARBA00007977"/>
    </source>
</evidence>
<evidence type="ECO:0000256" key="5">
    <source>
        <dbReference type="ARBA" id="ARBA00022989"/>
    </source>
</evidence>
<feature type="transmembrane region" description="Helical" evidence="7">
    <location>
        <begin position="98"/>
        <end position="118"/>
    </location>
</feature>
<keyword evidence="9" id="KW-1185">Reference proteome</keyword>
<protein>
    <submittedName>
        <fullName evidence="8">Sulfate exporter family transporter</fullName>
    </submittedName>
</protein>
<keyword evidence="3" id="KW-1003">Cell membrane</keyword>